<gene>
    <name evidence="2" type="ORF">COU95_01960</name>
</gene>
<sequence>MRVNFSFLKPRIFNVLITVIILCLPLFREQYNGGQYVTWYKPIEVLFYSLRETNTIGLFFLMLVFSLIIYFIVSLVIFKINQRVTNWKK</sequence>
<comment type="caution">
    <text evidence="2">The sequence shown here is derived from an EMBL/GenBank/DDBJ whole genome shotgun (WGS) entry which is preliminary data.</text>
</comment>
<protein>
    <submittedName>
        <fullName evidence="2">Uncharacterized protein</fullName>
    </submittedName>
</protein>
<accession>A0A2M8L3M7</accession>
<name>A0A2M8L3M7_9BACT</name>
<feature type="transmembrane region" description="Helical" evidence="1">
    <location>
        <begin position="56"/>
        <end position="78"/>
    </location>
</feature>
<evidence type="ECO:0000313" key="2">
    <source>
        <dbReference type="EMBL" id="PJE67524.1"/>
    </source>
</evidence>
<dbReference type="AlphaFoldDB" id="A0A2M8L3M7"/>
<evidence type="ECO:0000256" key="1">
    <source>
        <dbReference type="SAM" id="Phobius"/>
    </source>
</evidence>
<keyword evidence="1" id="KW-0472">Membrane</keyword>
<dbReference type="Proteomes" id="UP000231474">
    <property type="component" value="Unassembled WGS sequence"/>
</dbReference>
<evidence type="ECO:0000313" key="3">
    <source>
        <dbReference type="Proteomes" id="UP000231474"/>
    </source>
</evidence>
<keyword evidence="1" id="KW-1133">Transmembrane helix</keyword>
<feature type="transmembrane region" description="Helical" evidence="1">
    <location>
        <begin position="12"/>
        <end position="28"/>
    </location>
</feature>
<organism evidence="2 3">
    <name type="scientific">Candidatus Shapirobacteria bacterium CG10_big_fil_rev_8_21_14_0_10_40_9</name>
    <dbReference type="NCBI Taxonomy" id="1974888"/>
    <lineage>
        <taxon>Bacteria</taxon>
        <taxon>Candidatus Shapironibacteriota</taxon>
    </lineage>
</organism>
<dbReference type="EMBL" id="PFEK01000038">
    <property type="protein sequence ID" value="PJE67524.1"/>
    <property type="molecule type" value="Genomic_DNA"/>
</dbReference>
<proteinExistence type="predicted"/>
<keyword evidence="1" id="KW-0812">Transmembrane</keyword>
<reference evidence="3" key="1">
    <citation type="submission" date="2017-09" db="EMBL/GenBank/DDBJ databases">
        <title>Depth-based differentiation of microbial function through sediment-hosted aquifers and enrichment of novel symbionts in the deep terrestrial subsurface.</title>
        <authorList>
            <person name="Probst A.J."/>
            <person name="Ladd B."/>
            <person name="Jarett J.K."/>
            <person name="Geller-Mcgrath D.E."/>
            <person name="Sieber C.M.K."/>
            <person name="Emerson J.B."/>
            <person name="Anantharaman K."/>
            <person name="Thomas B.C."/>
            <person name="Malmstrom R."/>
            <person name="Stieglmeier M."/>
            <person name="Klingl A."/>
            <person name="Woyke T."/>
            <person name="Ryan C.M."/>
            <person name="Banfield J.F."/>
        </authorList>
    </citation>
    <scope>NUCLEOTIDE SEQUENCE [LARGE SCALE GENOMIC DNA]</scope>
</reference>